<dbReference type="Proteomes" id="UP000039865">
    <property type="component" value="Unassembled WGS sequence"/>
</dbReference>
<dbReference type="Gene3D" id="1.25.10.10">
    <property type="entry name" value="Leucine-rich Repeat Variant"/>
    <property type="match status" value="1"/>
</dbReference>
<dbReference type="GO" id="GO:0005737">
    <property type="term" value="C:cytoplasm"/>
    <property type="evidence" value="ECO:0007669"/>
    <property type="project" value="UniProtKB-SubCell"/>
</dbReference>
<sequence>MQSSKDQIQTLKDKAAQNFKTGDFLKALNLYEDVLHILVQREQDIKDLLEKDKNIPQATIDQYNEEVSVQKAIIFNNLAMCHFKRNEIEESNYYNKRCLQIDNKYIKAHYRKIQILMQKQKYVKALDYTTYCLKQYQDKSFSEILRDINQKLSLSSMENDIKQEIHTFELQILDQLQNKQLIEKRVLDLNIYGSGLDTLLFMIHNTDEKQKDHSFTSQTHQDLLLNLMTCFQQQYNNQVGRQDLNLLLKVKLNPQKNAIADIILNKESDSPILKYLKVDFINKLAMSQKGRDIIQNDLEITLSKLTQQVMISNDLEYRLDIKLQTYSLIAKLISNKKTDDPQLCFNIYKEFLQLFQEYTLNQNISQDDILIHQQRVETLMDCYVYFSLKYDFKQLLMDKYKYFFKSFMESICNQNNLKEEKVQLYGIDKSMKSQFIFILLNLIRSQDYDLIPSFTYSKKEKLREMDMSYYELKELRKTLSNSRQLYAQLNQDYVNEYGIEEEVAQNIRNALIIDCELFGLIKSLREYLKFRCGVVVKKMITEIILQISYQKNLVPLLVSNTLAKVFIYTNPNLIHDHTKYEAITLLVHTLVNERVHHELLLFEGLLALTNISSSDEELREKQFALIKTQYFRILNEGGWDNAKSMLFEKNLQIVIAAIELMSNLALTSTIQSRISSDNCKIELESILSWFNQEHSNEKVSFAVLSFLANSIELENSTVYNR</sequence>
<dbReference type="Gene3D" id="1.25.40.10">
    <property type="entry name" value="Tetratricopeptide repeat domain"/>
    <property type="match status" value="1"/>
</dbReference>
<evidence type="ECO:0000256" key="1">
    <source>
        <dbReference type="ARBA" id="ARBA00004496"/>
    </source>
</evidence>
<reference evidence="3 4" key="1">
    <citation type="submission" date="2014-06" db="EMBL/GenBank/DDBJ databases">
        <authorList>
            <person name="Swart Estienne"/>
        </authorList>
    </citation>
    <scope>NUCLEOTIDE SEQUENCE [LARGE SCALE GENOMIC DNA]</scope>
    <source>
        <strain evidence="3 4">130c</strain>
    </source>
</reference>
<proteinExistence type="predicted"/>
<dbReference type="AlphaFoldDB" id="A0A078AIZ5"/>
<dbReference type="PANTHER" id="PTHR45994">
    <property type="entry name" value="FI21225P1"/>
    <property type="match status" value="1"/>
</dbReference>
<name>A0A078AIZ5_STYLE</name>
<evidence type="ECO:0000313" key="3">
    <source>
        <dbReference type="EMBL" id="CDW80778.1"/>
    </source>
</evidence>
<dbReference type="InParanoid" id="A0A078AIZ5"/>
<dbReference type="GO" id="GO:0051879">
    <property type="term" value="F:Hsp90 protein binding"/>
    <property type="evidence" value="ECO:0007669"/>
    <property type="project" value="TreeGrafter"/>
</dbReference>
<dbReference type="EMBL" id="CCKQ01009300">
    <property type="protein sequence ID" value="CDW80778.1"/>
    <property type="molecule type" value="Genomic_DNA"/>
</dbReference>
<dbReference type="SMART" id="SM00028">
    <property type="entry name" value="TPR"/>
    <property type="match status" value="3"/>
</dbReference>
<dbReference type="InterPro" id="IPR011989">
    <property type="entry name" value="ARM-like"/>
</dbReference>
<evidence type="ECO:0000256" key="2">
    <source>
        <dbReference type="ARBA" id="ARBA00022490"/>
    </source>
</evidence>
<accession>A0A078AIZ5</accession>
<dbReference type="InterPro" id="IPR019734">
    <property type="entry name" value="TPR_rpt"/>
</dbReference>
<organism evidence="3 4">
    <name type="scientific">Stylonychia lemnae</name>
    <name type="common">Ciliate</name>
    <dbReference type="NCBI Taxonomy" id="5949"/>
    <lineage>
        <taxon>Eukaryota</taxon>
        <taxon>Sar</taxon>
        <taxon>Alveolata</taxon>
        <taxon>Ciliophora</taxon>
        <taxon>Intramacronucleata</taxon>
        <taxon>Spirotrichea</taxon>
        <taxon>Stichotrichia</taxon>
        <taxon>Sporadotrichida</taxon>
        <taxon>Oxytrichidae</taxon>
        <taxon>Stylonychinae</taxon>
        <taxon>Stylonychia</taxon>
    </lineage>
</organism>
<keyword evidence="4" id="KW-1185">Reference proteome</keyword>
<protein>
    <submittedName>
        <fullName evidence="3">E3 ubiquitin-protein ligase chip</fullName>
    </submittedName>
</protein>
<evidence type="ECO:0000313" key="4">
    <source>
        <dbReference type="Proteomes" id="UP000039865"/>
    </source>
</evidence>
<dbReference type="InterPro" id="IPR011990">
    <property type="entry name" value="TPR-like_helical_dom_sf"/>
</dbReference>
<dbReference type="SUPFAM" id="SSF48452">
    <property type="entry name" value="TPR-like"/>
    <property type="match status" value="1"/>
</dbReference>
<gene>
    <name evidence="3" type="primary">Contig7067.g7562</name>
    <name evidence="3" type="ORF">STYLEM_9782</name>
</gene>
<comment type="subcellular location">
    <subcellularLocation>
        <location evidence="1">Cytoplasm</location>
    </subcellularLocation>
</comment>
<dbReference type="PANTHER" id="PTHR45994:SF1">
    <property type="entry name" value="FI21225P1"/>
    <property type="match status" value="1"/>
</dbReference>
<keyword evidence="2" id="KW-0963">Cytoplasm</keyword>